<feature type="region of interest" description="Disordered" evidence="1">
    <location>
        <begin position="154"/>
        <end position="222"/>
    </location>
</feature>
<feature type="compositionally biased region" description="Basic and acidic residues" evidence="1">
    <location>
        <begin position="454"/>
        <end position="465"/>
    </location>
</feature>
<organism evidence="2 3">
    <name type="scientific">Delitschia confertaspora ATCC 74209</name>
    <dbReference type="NCBI Taxonomy" id="1513339"/>
    <lineage>
        <taxon>Eukaryota</taxon>
        <taxon>Fungi</taxon>
        <taxon>Dikarya</taxon>
        <taxon>Ascomycota</taxon>
        <taxon>Pezizomycotina</taxon>
        <taxon>Dothideomycetes</taxon>
        <taxon>Pleosporomycetidae</taxon>
        <taxon>Pleosporales</taxon>
        <taxon>Delitschiaceae</taxon>
        <taxon>Delitschia</taxon>
    </lineage>
</organism>
<name>A0A9P4JNT0_9PLEO</name>
<dbReference type="OrthoDB" id="5339076at2759"/>
<accession>A0A9P4JNT0</accession>
<feature type="compositionally biased region" description="Basic and acidic residues" evidence="1">
    <location>
        <begin position="622"/>
        <end position="638"/>
    </location>
</feature>
<keyword evidence="3" id="KW-1185">Reference proteome</keyword>
<feature type="region of interest" description="Disordered" evidence="1">
    <location>
        <begin position="423"/>
        <end position="467"/>
    </location>
</feature>
<dbReference type="Proteomes" id="UP000799536">
    <property type="component" value="Unassembled WGS sequence"/>
</dbReference>
<feature type="region of interest" description="Disordered" evidence="1">
    <location>
        <begin position="38"/>
        <end position="92"/>
    </location>
</feature>
<evidence type="ECO:0000313" key="2">
    <source>
        <dbReference type="EMBL" id="KAF2202485.1"/>
    </source>
</evidence>
<feature type="compositionally biased region" description="Acidic residues" evidence="1">
    <location>
        <begin position="650"/>
        <end position="671"/>
    </location>
</feature>
<feature type="compositionally biased region" description="Polar residues" evidence="1">
    <location>
        <begin position="170"/>
        <end position="190"/>
    </location>
</feature>
<feature type="compositionally biased region" description="Basic and acidic residues" evidence="1">
    <location>
        <begin position="156"/>
        <end position="165"/>
    </location>
</feature>
<dbReference type="Pfam" id="PF10336">
    <property type="entry name" value="DUF2420"/>
    <property type="match status" value="1"/>
</dbReference>
<evidence type="ECO:0000256" key="1">
    <source>
        <dbReference type="SAM" id="MobiDB-lite"/>
    </source>
</evidence>
<feature type="compositionally biased region" description="Basic and acidic residues" evidence="1">
    <location>
        <begin position="672"/>
        <end position="685"/>
    </location>
</feature>
<evidence type="ECO:0000313" key="3">
    <source>
        <dbReference type="Proteomes" id="UP000799536"/>
    </source>
</evidence>
<protein>
    <submittedName>
        <fullName evidence="2">Uncharacterized protein</fullName>
    </submittedName>
</protein>
<comment type="caution">
    <text evidence="2">The sequence shown here is derived from an EMBL/GenBank/DDBJ whole genome shotgun (WGS) entry which is preliminary data.</text>
</comment>
<feature type="compositionally biased region" description="Acidic residues" evidence="1">
    <location>
        <begin position="38"/>
        <end position="52"/>
    </location>
</feature>
<feature type="region of interest" description="Disordered" evidence="1">
    <location>
        <begin position="501"/>
        <end position="762"/>
    </location>
</feature>
<dbReference type="InterPro" id="IPR018822">
    <property type="entry name" value="UPF0646"/>
</dbReference>
<dbReference type="AlphaFoldDB" id="A0A9P4JNT0"/>
<feature type="compositionally biased region" description="Acidic residues" evidence="1">
    <location>
        <begin position="700"/>
        <end position="715"/>
    </location>
</feature>
<feature type="compositionally biased region" description="Acidic residues" evidence="1">
    <location>
        <begin position="560"/>
        <end position="586"/>
    </location>
</feature>
<gene>
    <name evidence="2" type="ORF">GQ43DRAFT_470861</name>
</gene>
<sequence>MSAATTFGMPDLAVTSAEDNMELGSDYGNADGDIDLDFYLEEDAGQDEDLVLDDARSVAGRTPQNHDHNMEEPENDGSAGDGQHDNASIPDVHLTDASEIALDDTFMAIHSEPNVQQHDNIVDEDLIDYSDDEEEVAVVISQDHNDGSALEQVENDYEKSLDETAGRSAHGNQDVAQELSSPQIVSTITAASGDRSPSRTVSADDQGDNEHTEGQSTETGEADIAQTVENVPDTYQSPNLPAQETQHHEYAQGKVANHSPSEEVNDEEYIDNEDNAPMPKSPLHPITVEFEGYEAYLFQMNLHDDYLFPSEQEFIATKDLNAFFKVLRDEMISKGSLTDAEELAMDLPSLHLTYREVDSFLCQDTTLAELVDIYQLLQDQDGFKDPPPFPIYLYREERVSVRLDRLRVNASEGRGTKDLEFFLTQEEHDPQQDWSSDYDGYPNDDYYDGQSGAHPDDQPDDHFDENPEAQYDQSVAYRNDQADGYADANPVDEYNQAGAYQDDQADDYVDGNPGDQEGTQDDVDGNSGDQDDAQNDVDGNSGDEDGTHDDVDGNLGDQDGTQDDADGNPDDQDSLEDDDGGYPSEEDAARSPQGAKICATPLQNVGDDRQPAWTEGDGGESDAFKSGETEDRSAKTQPDDIIEPLSKQVEEEDQINYEDEDYISYEDDEGANVDHKAEVHPRDASKPMQPENEKAAVTSPEEEYLIDFSDDEEDAPVAPKPQSQTHLNQSVSSHSVKRSLSDSEDGTDHLDGSQGAKRARPS</sequence>
<reference evidence="2" key="1">
    <citation type="journal article" date="2020" name="Stud. Mycol.">
        <title>101 Dothideomycetes genomes: a test case for predicting lifestyles and emergence of pathogens.</title>
        <authorList>
            <person name="Haridas S."/>
            <person name="Albert R."/>
            <person name="Binder M."/>
            <person name="Bloem J."/>
            <person name="Labutti K."/>
            <person name="Salamov A."/>
            <person name="Andreopoulos B."/>
            <person name="Baker S."/>
            <person name="Barry K."/>
            <person name="Bills G."/>
            <person name="Bluhm B."/>
            <person name="Cannon C."/>
            <person name="Castanera R."/>
            <person name="Culley D."/>
            <person name="Daum C."/>
            <person name="Ezra D."/>
            <person name="Gonzalez J."/>
            <person name="Henrissat B."/>
            <person name="Kuo A."/>
            <person name="Liang C."/>
            <person name="Lipzen A."/>
            <person name="Lutzoni F."/>
            <person name="Magnuson J."/>
            <person name="Mondo S."/>
            <person name="Nolan M."/>
            <person name="Ohm R."/>
            <person name="Pangilinan J."/>
            <person name="Park H.-J."/>
            <person name="Ramirez L."/>
            <person name="Alfaro M."/>
            <person name="Sun H."/>
            <person name="Tritt A."/>
            <person name="Yoshinaga Y."/>
            <person name="Zwiers L.-H."/>
            <person name="Turgeon B."/>
            <person name="Goodwin S."/>
            <person name="Spatafora J."/>
            <person name="Crous P."/>
            <person name="Grigoriev I."/>
        </authorList>
    </citation>
    <scope>NUCLEOTIDE SEQUENCE</scope>
    <source>
        <strain evidence="2">ATCC 74209</strain>
    </source>
</reference>
<proteinExistence type="predicted"/>
<dbReference type="EMBL" id="ML993935">
    <property type="protein sequence ID" value="KAF2202485.1"/>
    <property type="molecule type" value="Genomic_DNA"/>
</dbReference>
<feature type="compositionally biased region" description="Acidic residues" evidence="1">
    <location>
        <begin position="518"/>
        <end position="547"/>
    </location>
</feature>